<sequence length="190" mass="20315">MGEDPAGTIIEGSFLDYLCSTKCSEAVLKISQLKSVCQEQLIFNANNGSSLWSTILGGMGATDMQTTVQGFFEMACFREQGEFCVVKAINSLAATGFKYTKDDGAIPPLDTTYPTYALFPPMSQVNKATSCNLCTQKQIGVYEKYKNGTIGTTFKPSVDKISTLGCPTITEENKQASPSVTAKAGALHSA</sequence>
<dbReference type="Proteomes" id="UP001211065">
    <property type="component" value="Unassembled WGS sequence"/>
</dbReference>
<dbReference type="AlphaFoldDB" id="A0AAD5TUM6"/>
<gene>
    <name evidence="1" type="ORF">HK099_000504</name>
</gene>
<proteinExistence type="predicted"/>
<name>A0AAD5TUM6_9FUNG</name>
<protein>
    <submittedName>
        <fullName evidence="1">Uncharacterized protein</fullName>
    </submittedName>
</protein>
<evidence type="ECO:0000313" key="1">
    <source>
        <dbReference type="EMBL" id="KAJ3206539.1"/>
    </source>
</evidence>
<feature type="non-terminal residue" evidence="1">
    <location>
        <position position="1"/>
    </location>
</feature>
<keyword evidence="2" id="KW-1185">Reference proteome</keyword>
<organism evidence="1 2">
    <name type="scientific">Clydaea vesicula</name>
    <dbReference type="NCBI Taxonomy" id="447962"/>
    <lineage>
        <taxon>Eukaryota</taxon>
        <taxon>Fungi</taxon>
        <taxon>Fungi incertae sedis</taxon>
        <taxon>Chytridiomycota</taxon>
        <taxon>Chytridiomycota incertae sedis</taxon>
        <taxon>Chytridiomycetes</taxon>
        <taxon>Lobulomycetales</taxon>
        <taxon>Lobulomycetaceae</taxon>
        <taxon>Clydaea</taxon>
    </lineage>
</organism>
<dbReference type="EMBL" id="JADGJW010001116">
    <property type="protein sequence ID" value="KAJ3206539.1"/>
    <property type="molecule type" value="Genomic_DNA"/>
</dbReference>
<comment type="caution">
    <text evidence="1">The sequence shown here is derived from an EMBL/GenBank/DDBJ whole genome shotgun (WGS) entry which is preliminary data.</text>
</comment>
<accession>A0AAD5TUM6</accession>
<reference evidence="1" key="1">
    <citation type="submission" date="2020-05" db="EMBL/GenBank/DDBJ databases">
        <title>Phylogenomic resolution of chytrid fungi.</title>
        <authorList>
            <person name="Stajich J.E."/>
            <person name="Amses K."/>
            <person name="Simmons R."/>
            <person name="Seto K."/>
            <person name="Myers J."/>
            <person name="Bonds A."/>
            <person name="Quandt C.A."/>
            <person name="Barry K."/>
            <person name="Liu P."/>
            <person name="Grigoriev I."/>
            <person name="Longcore J.E."/>
            <person name="James T.Y."/>
        </authorList>
    </citation>
    <scope>NUCLEOTIDE SEQUENCE</scope>
    <source>
        <strain evidence="1">JEL0476</strain>
    </source>
</reference>
<evidence type="ECO:0000313" key="2">
    <source>
        <dbReference type="Proteomes" id="UP001211065"/>
    </source>
</evidence>